<accession>A0A514DAG2</accession>
<organism evidence="11">
    <name type="scientific">Leviviridae sp</name>
    <dbReference type="NCBI Taxonomy" id="2027243"/>
    <lineage>
        <taxon>Viruses</taxon>
        <taxon>Riboviria</taxon>
        <taxon>Orthornavirae</taxon>
        <taxon>Lenarviricota</taxon>
        <taxon>Leviviricetes</taxon>
        <taxon>Norzivirales</taxon>
        <taxon>Fiersviridae</taxon>
    </lineage>
</organism>
<reference evidence="11" key="1">
    <citation type="submission" date="2019-05" db="EMBL/GenBank/DDBJ databases">
        <title>Metatranscriptomic reconstruction reveals RNA viruses with the potential to shape carbon cycling in soil.</title>
        <authorList>
            <person name="Starr E.P."/>
            <person name="Nuccio E."/>
            <person name="Pett-Ridge J."/>
            <person name="Banfield J.F."/>
            <person name="Firestone M.K."/>
        </authorList>
    </citation>
    <scope>NUCLEOTIDE SEQUENCE</scope>
    <source>
        <strain evidence="11">H2_Bulk_Litter_12_scaffold_515</strain>
    </source>
</reference>
<evidence type="ECO:0000256" key="6">
    <source>
        <dbReference type="ARBA" id="ARBA00022953"/>
    </source>
</evidence>
<keyword evidence="3" id="KW-0808">Transferase</keyword>
<evidence type="ECO:0000259" key="10">
    <source>
        <dbReference type="PROSITE" id="PS50522"/>
    </source>
</evidence>
<comment type="cofactor">
    <cofactor evidence="9">
        <name>Mg(2+)</name>
        <dbReference type="ChEBI" id="CHEBI:18420"/>
    </cofactor>
    <text evidence="9">Binds 2 Mg(2+) per subunit.</text>
</comment>
<evidence type="ECO:0000256" key="4">
    <source>
        <dbReference type="ARBA" id="ARBA00022695"/>
    </source>
</evidence>
<feature type="domain" description="RdRp catalytic" evidence="10">
    <location>
        <begin position="225"/>
        <end position="363"/>
    </location>
</feature>
<comment type="catalytic activity">
    <reaction evidence="8">
        <text>RNA(n) + a ribonucleoside 5'-triphosphate = RNA(n+1) + diphosphate</text>
        <dbReference type="Rhea" id="RHEA:21248"/>
        <dbReference type="Rhea" id="RHEA-COMP:14527"/>
        <dbReference type="Rhea" id="RHEA-COMP:17342"/>
        <dbReference type="ChEBI" id="CHEBI:33019"/>
        <dbReference type="ChEBI" id="CHEBI:61557"/>
        <dbReference type="ChEBI" id="CHEBI:140395"/>
        <dbReference type="EC" id="2.7.7.48"/>
    </reaction>
</comment>
<name>A0A514DAG2_9VIRU</name>
<keyword evidence="6" id="KW-0693">Viral RNA replication</keyword>
<evidence type="ECO:0000313" key="11">
    <source>
        <dbReference type="EMBL" id="QDH90586.1"/>
    </source>
</evidence>
<keyword evidence="9" id="KW-0479">Metal-binding</keyword>
<evidence type="ECO:0000256" key="7">
    <source>
        <dbReference type="ARBA" id="ARBA00030248"/>
    </source>
</evidence>
<evidence type="ECO:0000256" key="9">
    <source>
        <dbReference type="PIRSR" id="PIRSR605093-1"/>
    </source>
</evidence>
<dbReference type="GO" id="GO:0039694">
    <property type="term" value="P:viral RNA genome replication"/>
    <property type="evidence" value="ECO:0007669"/>
    <property type="project" value="InterPro"/>
</dbReference>
<dbReference type="InterPro" id="IPR005093">
    <property type="entry name" value="RNArep_beta"/>
</dbReference>
<evidence type="ECO:0000256" key="2">
    <source>
        <dbReference type="ARBA" id="ARBA00022484"/>
    </source>
</evidence>
<dbReference type="GO" id="GO:0046872">
    <property type="term" value="F:metal ion binding"/>
    <property type="evidence" value="ECO:0007669"/>
    <property type="project" value="UniProtKB-KW"/>
</dbReference>
<evidence type="ECO:0000256" key="8">
    <source>
        <dbReference type="ARBA" id="ARBA00048744"/>
    </source>
</evidence>
<evidence type="ECO:0000256" key="3">
    <source>
        <dbReference type="ARBA" id="ARBA00022679"/>
    </source>
</evidence>
<dbReference type="GO" id="GO:0003968">
    <property type="term" value="F:RNA-directed RNA polymerase activity"/>
    <property type="evidence" value="ECO:0007669"/>
    <property type="project" value="UniProtKB-KW"/>
</dbReference>
<keyword evidence="2 11" id="KW-0696">RNA-directed RNA polymerase</keyword>
<protein>
    <recommendedName>
        <fullName evidence="1">RNA-directed RNA polymerase</fullName>
        <ecNumber evidence="1">2.7.7.48</ecNumber>
    </recommendedName>
    <alternativeName>
        <fullName evidence="7">RNA replicase beta chain</fullName>
    </alternativeName>
</protein>
<dbReference type="PROSITE" id="PS50522">
    <property type="entry name" value="RDRP_PHAGE"/>
    <property type="match status" value="1"/>
</dbReference>
<keyword evidence="9" id="KW-0460">Magnesium</keyword>
<keyword evidence="4" id="KW-0548">Nucleotidyltransferase</keyword>
<proteinExistence type="predicted"/>
<dbReference type="EC" id="2.7.7.48" evidence="1"/>
<evidence type="ECO:0000256" key="5">
    <source>
        <dbReference type="ARBA" id="ARBA00022741"/>
    </source>
</evidence>
<dbReference type="EMBL" id="MN035641">
    <property type="protein sequence ID" value="QDH90586.1"/>
    <property type="molecule type" value="Genomic_RNA"/>
</dbReference>
<dbReference type="Pfam" id="PF03431">
    <property type="entry name" value="RNA_replicase_B"/>
    <property type="match status" value="1"/>
</dbReference>
<feature type="binding site" evidence="9">
    <location>
        <position position="331"/>
    </location>
    <ligand>
        <name>Mg(2+)</name>
        <dbReference type="ChEBI" id="CHEBI:18420"/>
        <label>2</label>
    </ligand>
</feature>
<dbReference type="GO" id="GO:0000166">
    <property type="term" value="F:nucleotide binding"/>
    <property type="evidence" value="ECO:0007669"/>
    <property type="project" value="UniProtKB-KW"/>
</dbReference>
<feature type="binding site" evidence="9">
    <location>
        <position position="332"/>
    </location>
    <ligand>
        <name>Mg(2+)</name>
        <dbReference type="ChEBI" id="CHEBI:18420"/>
        <label>2</label>
    </ligand>
</feature>
<sequence>MGINPVALFSDLQSDLQSHITNEIANAAASNMMNSFYKKFVDNEKSDAELKAYAKFSHSNSLCKDWQWPSDPESAIFMEELKSTLWKWESSVGIGCLSFGHLFDRLRVGPGAALGARGADFYTKVGDSPLTCTRPSLGAIYRRSASVYPLWNRTELGRSAIHGDPQTVEGNTLSFVPKTDEIKRSICVEPSINMMYELALGSFIESGLLKEYGIDLAIQPDKNRELARIGSVTGSFGTIDLESASDSLSLSMVKGLLPRTFWALLEYLRSPTTSYKGESVELHMVSTMGNGFTFPLQTLLFAGVVITTARMLGVSLCFPRGRLGNWGVFGDDIIVPTEMYDAVVSHLQILGFRVNSSKSFNTGPFRESCGHDYYRGHNIRGVYVKSLDTVQDRFVLVNRLLDWSARTMIGVPQVYQALLSSVPDTPVPLGENDDAGVRIPYVYLKERRRNKNCQSIAYKRFVSRPVAMFFKDDVILTPKGVKKRHLLPDASYLALLQGSLRGSRIPVRLDWVRYTKRTGISPNWDYMPMGRGFCGHVGLGQLETALLLNSGE</sequence>
<dbReference type="InterPro" id="IPR007096">
    <property type="entry name" value="RNA-dir_Rpol_cat_phage"/>
</dbReference>
<feature type="binding site" evidence="9">
    <location>
        <position position="240"/>
    </location>
    <ligand>
        <name>Mg(2+)</name>
        <dbReference type="ChEBI" id="CHEBI:18420"/>
        <label>2</label>
    </ligand>
</feature>
<keyword evidence="5" id="KW-0547">Nucleotide-binding</keyword>
<gene>
    <name evidence="11" type="ORF">H2BulkLitter12515_000001</name>
</gene>
<evidence type="ECO:0000256" key="1">
    <source>
        <dbReference type="ARBA" id="ARBA00012494"/>
    </source>
</evidence>